<reference evidence="8 9" key="1">
    <citation type="submission" date="2021-02" db="EMBL/GenBank/DDBJ databases">
        <title>Genome assembly of Pseudopithomyces chartarum.</title>
        <authorList>
            <person name="Jauregui R."/>
            <person name="Singh J."/>
            <person name="Voisey C."/>
        </authorList>
    </citation>
    <scope>NUCLEOTIDE SEQUENCE [LARGE SCALE GENOMIC DNA]</scope>
    <source>
        <strain evidence="8 9">AGR01</strain>
    </source>
</reference>
<feature type="region of interest" description="Disordered" evidence="6">
    <location>
        <begin position="567"/>
        <end position="704"/>
    </location>
</feature>
<evidence type="ECO:0000256" key="2">
    <source>
        <dbReference type="ARBA" id="ARBA00023015"/>
    </source>
</evidence>
<keyword evidence="3" id="KW-0238">DNA-binding</keyword>
<evidence type="ECO:0000256" key="1">
    <source>
        <dbReference type="ARBA" id="ARBA00022833"/>
    </source>
</evidence>
<dbReference type="EMBL" id="WVTA01000011">
    <property type="protein sequence ID" value="KAK3203518.1"/>
    <property type="molecule type" value="Genomic_DNA"/>
</dbReference>
<feature type="compositionally biased region" description="Polar residues" evidence="6">
    <location>
        <begin position="89"/>
        <end position="98"/>
    </location>
</feature>
<dbReference type="PANTHER" id="PTHR47171">
    <property type="entry name" value="FARA-RELATED"/>
    <property type="match status" value="1"/>
</dbReference>
<feature type="compositionally biased region" description="Low complexity" evidence="6">
    <location>
        <begin position="618"/>
        <end position="647"/>
    </location>
</feature>
<feature type="domain" description="Xylanolytic transcriptional activator regulatory" evidence="7">
    <location>
        <begin position="312"/>
        <end position="386"/>
    </location>
</feature>
<keyword evidence="1" id="KW-0862">Zinc</keyword>
<evidence type="ECO:0000313" key="8">
    <source>
        <dbReference type="EMBL" id="KAK3203518.1"/>
    </source>
</evidence>
<evidence type="ECO:0000259" key="7">
    <source>
        <dbReference type="SMART" id="SM00906"/>
    </source>
</evidence>
<proteinExistence type="predicted"/>
<feature type="region of interest" description="Disordered" evidence="6">
    <location>
        <begin position="41"/>
        <end position="111"/>
    </location>
</feature>
<dbReference type="GO" id="GO:0003677">
    <property type="term" value="F:DNA binding"/>
    <property type="evidence" value="ECO:0007669"/>
    <property type="project" value="UniProtKB-KW"/>
</dbReference>
<accession>A0AAN6LUU0</accession>
<evidence type="ECO:0000256" key="6">
    <source>
        <dbReference type="SAM" id="MobiDB-lite"/>
    </source>
</evidence>
<dbReference type="GO" id="GO:0008270">
    <property type="term" value="F:zinc ion binding"/>
    <property type="evidence" value="ECO:0007669"/>
    <property type="project" value="InterPro"/>
</dbReference>
<dbReference type="SMART" id="SM00906">
    <property type="entry name" value="Fungal_trans"/>
    <property type="match status" value="1"/>
</dbReference>
<feature type="compositionally biased region" description="Basic and acidic residues" evidence="6">
    <location>
        <begin position="78"/>
        <end position="88"/>
    </location>
</feature>
<feature type="region of interest" description="Disordered" evidence="6">
    <location>
        <begin position="149"/>
        <end position="174"/>
    </location>
</feature>
<keyword evidence="5" id="KW-0539">Nucleus</keyword>
<feature type="compositionally biased region" description="Polar residues" evidence="6">
    <location>
        <begin position="583"/>
        <end position="606"/>
    </location>
</feature>
<keyword evidence="2" id="KW-0805">Transcription regulation</keyword>
<feature type="compositionally biased region" description="Polar residues" evidence="6">
    <location>
        <begin position="52"/>
        <end position="62"/>
    </location>
</feature>
<evidence type="ECO:0000256" key="5">
    <source>
        <dbReference type="ARBA" id="ARBA00023242"/>
    </source>
</evidence>
<dbReference type="GO" id="GO:0006351">
    <property type="term" value="P:DNA-templated transcription"/>
    <property type="evidence" value="ECO:0007669"/>
    <property type="project" value="InterPro"/>
</dbReference>
<dbReference type="AlphaFoldDB" id="A0AAN6LUU0"/>
<gene>
    <name evidence="8" type="ORF">GRF29_112g1534074</name>
</gene>
<dbReference type="InterPro" id="IPR007219">
    <property type="entry name" value="XnlR_reg_dom"/>
</dbReference>
<dbReference type="Pfam" id="PF04082">
    <property type="entry name" value="Fungal_trans"/>
    <property type="match status" value="1"/>
</dbReference>
<feature type="compositionally biased region" description="Low complexity" evidence="6">
    <location>
        <begin position="673"/>
        <end position="694"/>
    </location>
</feature>
<keyword evidence="9" id="KW-1185">Reference proteome</keyword>
<organism evidence="8 9">
    <name type="scientific">Pseudopithomyces chartarum</name>
    <dbReference type="NCBI Taxonomy" id="1892770"/>
    <lineage>
        <taxon>Eukaryota</taxon>
        <taxon>Fungi</taxon>
        <taxon>Dikarya</taxon>
        <taxon>Ascomycota</taxon>
        <taxon>Pezizomycotina</taxon>
        <taxon>Dothideomycetes</taxon>
        <taxon>Pleosporomycetidae</taxon>
        <taxon>Pleosporales</taxon>
        <taxon>Massarineae</taxon>
        <taxon>Didymosphaeriaceae</taxon>
        <taxon>Pseudopithomyces</taxon>
    </lineage>
</organism>
<dbReference type="PANTHER" id="PTHR47171:SF6">
    <property type="entry name" value="SPECIFIC TRANSCRIPTION FACTOR, PUTATIVE (AFU_ORTHOLOGUE AFUA_2G06130)-RELATED"/>
    <property type="match status" value="1"/>
</dbReference>
<dbReference type="CDD" id="cd12148">
    <property type="entry name" value="fungal_TF_MHR"/>
    <property type="match status" value="1"/>
</dbReference>
<name>A0AAN6LUU0_9PLEO</name>
<keyword evidence="4" id="KW-0804">Transcription</keyword>
<dbReference type="Proteomes" id="UP001280581">
    <property type="component" value="Unassembled WGS sequence"/>
</dbReference>
<protein>
    <recommendedName>
        <fullName evidence="7">Xylanolytic transcriptional activator regulatory domain-containing protein</fullName>
    </recommendedName>
</protein>
<comment type="caution">
    <text evidence="8">The sequence shown here is derived from an EMBL/GenBank/DDBJ whole genome shotgun (WGS) entry which is preliminary data.</text>
</comment>
<evidence type="ECO:0000256" key="3">
    <source>
        <dbReference type="ARBA" id="ARBA00023125"/>
    </source>
</evidence>
<evidence type="ECO:0000313" key="9">
    <source>
        <dbReference type="Proteomes" id="UP001280581"/>
    </source>
</evidence>
<sequence length="769" mass="85126">MSTMITFAANNEFFRKRKRNEPTCCVHRACESCKKRRKRCSHTFDDDEADAGSSSKSGQTANHAAAEPHPSSQNYDQRSQRGDERHDGSLSTMASYSPTDDPPAQTPPNFLGYLNPEAVLREHVYSEKGKVIHSPVIPSIGQWIEGENPALRRPSTSQPGVPPSRIDDTSPTATQDVKVQRALRQYLEAVGVSILPPRQCQDGLLDIYFNLIHPLLPLIDHDVFSERYRHGTASPLLMQAICIVASKHADAASYLCLGDDPRKMGPREFSHRLYNAVIAGIEAKTERNRVVLIQVLALISLHCEGPDGAEQASMHLAQAIHHAHTFGLQFGHQWKNQKSDDEENLEDLFWCLWSLDKINACMNGRPLLMHERDNSLTKLPMDPEKRSSPFGVWLQISEMLDKVIDYYRPGSKSEETGWEGDDFLGFEEMVGDGEDKLDGPIMSLLSLFHHTMCMASHKSLSINAPVKSTPSYVRQSLSATRVIHLLNAEAPERLPPLPLVPYALSVALSVVYRHFRSRRLKVHINRATEELGQCVHLLNRLRYAWWSAGTMADLGTAVLNNADRNTRTANTPATLSEHPHSLPHSNAKSETQPHTHHLSNWQTLDNPSGPPIDPRLTPQSQSSNQNQPQGHSQNPPSAPTPMTHLLNPLPPPPTPGQHPTSSERASHHHSHSHSAPSHSHSHPHASQQPNQHQTQNHHHGIGPAAAATTATGTTAFDFEASPDWLNFDTAFENFEGLLGSSGADLSNELFRPLNYEGLEGFLEGGGGSV</sequence>
<dbReference type="InterPro" id="IPR052073">
    <property type="entry name" value="Amide_Lactam_Regulators"/>
</dbReference>
<evidence type="ECO:0000256" key="4">
    <source>
        <dbReference type="ARBA" id="ARBA00023163"/>
    </source>
</evidence>